<evidence type="ECO:0000256" key="1">
    <source>
        <dbReference type="ARBA" id="ARBA00004141"/>
    </source>
</evidence>
<name>G7YDD1_CLOSI</name>
<reference key="2">
    <citation type="submission" date="2011-10" db="EMBL/GenBank/DDBJ databases">
        <title>The genome and transcriptome sequence of Clonorchis sinensis provide insights into the carcinogenic liver fluke.</title>
        <authorList>
            <person name="Wang X."/>
            <person name="Huang Y."/>
            <person name="Chen W."/>
            <person name="Liu H."/>
            <person name="Guo L."/>
            <person name="Chen Y."/>
            <person name="Luo F."/>
            <person name="Zhou W."/>
            <person name="Sun J."/>
            <person name="Mao Q."/>
            <person name="Liang P."/>
            <person name="Zhou C."/>
            <person name="Tian Y."/>
            <person name="Men J."/>
            <person name="Lv X."/>
            <person name="Huang L."/>
            <person name="Zhou J."/>
            <person name="Hu Y."/>
            <person name="Li R."/>
            <person name="Zhang F."/>
            <person name="Lei H."/>
            <person name="Li X."/>
            <person name="Hu X."/>
            <person name="Liang C."/>
            <person name="Xu J."/>
            <person name="Wu Z."/>
            <person name="Yu X."/>
        </authorList>
    </citation>
    <scope>NUCLEOTIDE SEQUENCE</scope>
    <source>
        <strain>Henan</strain>
    </source>
</reference>
<evidence type="ECO:0000256" key="2">
    <source>
        <dbReference type="ARBA" id="ARBA00006375"/>
    </source>
</evidence>
<dbReference type="EMBL" id="DF143098">
    <property type="protein sequence ID" value="GAA50965.1"/>
    <property type="molecule type" value="Genomic_DNA"/>
</dbReference>
<evidence type="ECO:0000256" key="4">
    <source>
        <dbReference type="ARBA" id="ARBA00023136"/>
    </source>
</evidence>
<protein>
    <submittedName>
        <fullName evidence="6">Solute carrier family 25 member 44</fullName>
    </submittedName>
</protein>
<reference evidence="6" key="1">
    <citation type="journal article" date="2011" name="Genome Biol.">
        <title>The draft genome of the carcinogenic human liver fluke Clonorchis sinensis.</title>
        <authorList>
            <person name="Wang X."/>
            <person name="Chen W."/>
            <person name="Huang Y."/>
            <person name="Sun J."/>
            <person name="Men J."/>
            <person name="Liu H."/>
            <person name="Luo F."/>
            <person name="Guo L."/>
            <person name="Lv X."/>
            <person name="Deng C."/>
            <person name="Zhou C."/>
            <person name="Fan Y."/>
            <person name="Li X."/>
            <person name="Huang L."/>
            <person name="Hu Y."/>
            <person name="Liang C."/>
            <person name="Hu X."/>
            <person name="Xu J."/>
            <person name="Yu X."/>
        </authorList>
    </citation>
    <scope>NUCLEOTIDE SEQUENCE [LARGE SCALE GENOMIC DNA]</scope>
    <source>
        <strain evidence="6">Henan</strain>
    </source>
</reference>
<dbReference type="InterPro" id="IPR018108">
    <property type="entry name" value="MCP_transmembrane"/>
</dbReference>
<gene>
    <name evidence="6" type="ORF">CLF_105316</name>
</gene>
<comment type="subcellular location">
    <subcellularLocation>
        <location evidence="1">Membrane</location>
        <topology evidence="1">Multi-pass membrane protein</topology>
    </subcellularLocation>
</comment>
<keyword evidence="5" id="KW-1133">Transmembrane helix</keyword>
<comment type="similarity">
    <text evidence="2">Belongs to the mitochondrial carrier (TC 2.A.29) family.</text>
</comment>
<keyword evidence="7" id="KW-1185">Reference proteome</keyword>
<dbReference type="Pfam" id="PF00153">
    <property type="entry name" value="Mito_carr"/>
    <property type="match status" value="1"/>
</dbReference>
<dbReference type="GO" id="GO:0016020">
    <property type="term" value="C:membrane"/>
    <property type="evidence" value="ECO:0007669"/>
    <property type="project" value="UniProtKB-SubCell"/>
</dbReference>
<organism evidence="6 7">
    <name type="scientific">Clonorchis sinensis</name>
    <name type="common">Chinese liver fluke</name>
    <dbReference type="NCBI Taxonomy" id="79923"/>
    <lineage>
        <taxon>Eukaryota</taxon>
        <taxon>Metazoa</taxon>
        <taxon>Spiralia</taxon>
        <taxon>Lophotrochozoa</taxon>
        <taxon>Platyhelminthes</taxon>
        <taxon>Trematoda</taxon>
        <taxon>Digenea</taxon>
        <taxon>Opisthorchiida</taxon>
        <taxon>Opisthorchiata</taxon>
        <taxon>Opisthorchiidae</taxon>
        <taxon>Clonorchis</taxon>
    </lineage>
</organism>
<keyword evidence="4 5" id="KW-0472">Membrane</keyword>
<dbReference type="InterPro" id="IPR023395">
    <property type="entry name" value="MCP_dom_sf"/>
</dbReference>
<sequence length="76" mass="8934">MFPDSAGFQVGNLSFRETTRILWAKEGIRWFAKGLSARLLQTSVFSFWLILIYEPVKLFCLKNEYRGQFRNPAGEW</sequence>
<evidence type="ECO:0000256" key="3">
    <source>
        <dbReference type="ARBA" id="ARBA00022692"/>
    </source>
</evidence>
<evidence type="ECO:0000313" key="7">
    <source>
        <dbReference type="Proteomes" id="UP000008909"/>
    </source>
</evidence>
<dbReference type="Proteomes" id="UP000008909">
    <property type="component" value="Unassembled WGS sequence"/>
</dbReference>
<dbReference type="Gene3D" id="1.50.40.10">
    <property type="entry name" value="Mitochondrial carrier domain"/>
    <property type="match status" value="1"/>
</dbReference>
<feature type="transmembrane region" description="Helical" evidence="5">
    <location>
        <begin position="39"/>
        <end position="60"/>
    </location>
</feature>
<keyword evidence="3 5" id="KW-0812">Transmembrane</keyword>
<dbReference type="SUPFAM" id="SSF103506">
    <property type="entry name" value="Mitochondrial carrier"/>
    <property type="match status" value="1"/>
</dbReference>
<evidence type="ECO:0000256" key="5">
    <source>
        <dbReference type="SAM" id="Phobius"/>
    </source>
</evidence>
<proteinExistence type="inferred from homology"/>
<evidence type="ECO:0000313" key="6">
    <source>
        <dbReference type="EMBL" id="GAA50965.1"/>
    </source>
</evidence>
<accession>G7YDD1</accession>
<dbReference type="AlphaFoldDB" id="G7YDD1"/>